<feature type="compositionally biased region" description="Low complexity" evidence="4">
    <location>
        <begin position="159"/>
        <end position="191"/>
    </location>
</feature>
<dbReference type="PANTHER" id="PTHR10302">
    <property type="entry name" value="SINGLE-STRANDED DNA-BINDING PROTEIN"/>
    <property type="match status" value="1"/>
</dbReference>
<feature type="region of interest" description="Disordered" evidence="4">
    <location>
        <begin position="108"/>
        <end position="210"/>
    </location>
</feature>
<evidence type="ECO:0000313" key="6">
    <source>
        <dbReference type="Proteomes" id="UP000593765"/>
    </source>
</evidence>
<evidence type="ECO:0000313" key="5">
    <source>
        <dbReference type="EMBL" id="QOV87858.1"/>
    </source>
</evidence>
<dbReference type="Pfam" id="PF00436">
    <property type="entry name" value="SSB"/>
    <property type="match status" value="1"/>
</dbReference>
<reference evidence="5 6" key="1">
    <citation type="submission" date="2020-10" db="EMBL/GenBank/DDBJ databases">
        <title>Wide distribution of Phycisphaera-like planctomycetes from WD2101 soil group in peatlands and genome analysis of the first cultivated representative.</title>
        <authorList>
            <person name="Dedysh S.N."/>
            <person name="Beletsky A.V."/>
            <person name="Ivanova A."/>
            <person name="Kulichevskaya I.S."/>
            <person name="Suzina N.E."/>
            <person name="Philippov D.A."/>
            <person name="Rakitin A.L."/>
            <person name="Mardanov A.V."/>
            <person name="Ravin N.V."/>
        </authorList>
    </citation>
    <scope>NUCLEOTIDE SEQUENCE [LARGE SCALE GENOMIC DNA]</scope>
    <source>
        <strain evidence="5 6">M1803</strain>
    </source>
</reference>
<dbReference type="InterPro" id="IPR012340">
    <property type="entry name" value="NA-bd_OB-fold"/>
</dbReference>
<gene>
    <name evidence="5" type="primary">ssb</name>
    <name evidence="5" type="ORF">IPV69_16400</name>
</gene>
<dbReference type="PROSITE" id="PS50935">
    <property type="entry name" value="SSB"/>
    <property type="match status" value="1"/>
</dbReference>
<dbReference type="GO" id="GO:0009295">
    <property type="term" value="C:nucleoid"/>
    <property type="evidence" value="ECO:0007669"/>
    <property type="project" value="TreeGrafter"/>
</dbReference>
<dbReference type="AlphaFoldDB" id="A0A7M2WQS7"/>
<dbReference type="InterPro" id="IPR011344">
    <property type="entry name" value="ssDNA-bd"/>
</dbReference>
<dbReference type="GO" id="GO:0003697">
    <property type="term" value="F:single-stranded DNA binding"/>
    <property type="evidence" value="ECO:0007669"/>
    <property type="project" value="UniProtKB-UniRule"/>
</dbReference>
<comment type="caution">
    <text evidence="2">Lacks conserved residue(s) required for the propagation of feature annotation.</text>
</comment>
<protein>
    <recommendedName>
        <fullName evidence="2 3">Single-stranded DNA-binding protein</fullName>
        <shortName evidence="2">SSB</shortName>
    </recommendedName>
</protein>
<comment type="subunit">
    <text evidence="2">Homotetramer.</text>
</comment>
<accession>A0A7M2WQS7</accession>
<keyword evidence="1 2" id="KW-0238">DNA-binding</keyword>
<dbReference type="RefSeq" id="WP_206290772.1">
    <property type="nucleotide sequence ID" value="NZ_CP063458.1"/>
</dbReference>
<sequence length="210" mass="22363">MASFNRVMLLGNLTRDPQLKFLPSQTPVAEFGLAMNRKFRTQQGEDREEVTFVDCSAFGRQAEVINQYCQKGKQIFIEGRLKLDTWDDKQGGGKRSKLSVVVENFTLLGGRDGPGGGGGGGQGGGGGGYQGGQGGYQGGGQQGGGYDSGGYEDPGYESGPPQRAPANRPAPQQRGPVAQAPMQRPQQAPAPVAEPPFSDEQHFEKDDIPF</sequence>
<feature type="compositionally biased region" description="Basic and acidic residues" evidence="4">
    <location>
        <begin position="199"/>
        <end position="210"/>
    </location>
</feature>
<dbReference type="Gene3D" id="2.40.50.140">
    <property type="entry name" value="Nucleic acid-binding proteins"/>
    <property type="match status" value="1"/>
</dbReference>
<dbReference type="SUPFAM" id="SSF50249">
    <property type="entry name" value="Nucleic acid-binding proteins"/>
    <property type="match status" value="1"/>
</dbReference>
<dbReference type="HAMAP" id="MF_00984">
    <property type="entry name" value="SSB"/>
    <property type="match status" value="1"/>
</dbReference>
<dbReference type="EMBL" id="CP063458">
    <property type="protein sequence ID" value="QOV87858.1"/>
    <property type="molecule type" value="Genomic_DNA"/>
</dbReference>
<evidence type="ECO:0000256" key="3">
    <source>
        <dbReference type="RuleBase" id="RU000524"/>
    </source>
</evidence>
<feature type="compositionally biased region" description="Gly residues" evidence="4">
    <location>
        <begin position="110"/>
        <end position="148"/>
    </location>
</feature>
<name>A0A7M2WQS7_9BACT</name>
<dbReference type="PANTHER" id="PTHR10302:SF27">
    <property type="entry name" value="SINGLE-STRANDED DNA-BINDING PROTEIN"/>
    <property type="match status" value="1"/>
</dbReference>
<dbReference type="CDD" id="cd04496">
    <property type="entry name" value="SSB_OBF"/>
    <property type="match status" value="1"/>
</dbReference>
<dbReference type="Proteomes" id="UP000593765">
    <property type="component" value="Chromosome"/>
</dbReference>
<evidence type="ECO:0000256" key="1">
    <source>
        <dbReference type="ARBA" id="ARBA00023125"/>
    </source>
</evidence>
<keyword evidence="6" id="KW-1185">Reference proteome</keyword>
<dbReference type="GO" id="GO:0006260">
    <property type="term" value="P:DNA replication"/>
    <property type="evidence" value="ECO:0007669"/>
    <property type="project" value="InterPro"/>
</dbReference>
<organism evidence="5 6">
    <name type="scientific">Humisphaera borealis</name>
    <dbReference type="NCBI Taxonomy" id="2807512"/>
    <lineage>
        <taxon>Bacteria</taxon>
        <taxon>Pseudomonadati</taxon>
        <taxon>Planctomycetota</taxon>
        <taxon>Phycisphaerae</taxon>
        <taxon>Tepidisphaerales</taxon>
        <taxon>Tepidisphaeraceae</taxon>
        <taxon>Humisphaera</taxon>
    </lineage>
</organism>
<evidence type="ECO:0000256" key="2">
    <source>
        <dbReference type="HAMAP-Rule" id="MF_00984"/>
    </source>
</evidence>
<dbReference type="NCBIfam" id="TIGR00621">
    <property type="entry name" value="ssb"/>
    <property type="match status" value="1"/>
</dbReference>
<proteinExistence type="inferred from homology"/>
<dbReference type="KEGG" id="hbs:IPV69_16400"/>
<dbReference type="InterPro" id="IPR000424">
    <property type="entry name" value="Primosome_PriB/ssb"/>
</dbReference>
<evidence type="ECO:0000256" key="4">
    <source>
        <dbReference type="SAM" id="MobiDB-lite"/>
    </source>
</evidence>